<dbReference type="GO" id="GO:0008726">
    <property type="term" value="F:alkanesulfonate monooxygenase activity"/>
    <property type="evidence" value="ECO:0007669"/>
    <property type="project" value="TreeGrafter"/>
</dbReference>
<keyword evidence="3" id="KW-0288">FMN</keyword>
<comment type="similarity">
    <text evidence="1">Belongs to the SsuD family.</text>
</comment>
<keyword evidence="5" id="KW-0503">Monooxygenase</keyword>
<comment type="caution">
    <text evidence="7">The sequence shown here is derived from an EMBL/GenBank/DDBJ whole genome shotgun (WGS) entry which is preliminary data.</text>
</comment>
<organism evidence="7 8">
    <name type="scientific">Pseudomonas vancouverensis</name>
    <dbReference type="NCBI Taxonomy" id="95300"/>
    <lineage>
        <taxon>Bacteria</taxon>
        <taxon>Pseudomonadati</taxon>
        <taxon>Pseudomonadota</taxon>
        <taxon>Gammaproteobacteria</taxon>
        <taxon>Pseudomonadales</taxon>
        <taxon>Pseudomonadaceae</taxon>
        <taxon>Pseudomonas</taxon>
    </lineage>
</organism>
<keyword evidence="2" id="KW-0285">Flavoprotein</keyword>
<dbReference type="OrthoDB" id="9814695at2"/>
<evidence type="ECO:0000256" key="4">
    <source>
        <dbReference type="ARBA" id="ARBA00023002"/>
    </source>
</evidence>
<evidence type="ECO:0000256" key="1">
    <source>
        <dbReference type="ARBA" id="ARBA00007044"/>
    </source>
</evidence>
<dbReference type="InterPro" id="IPR050172">
    <property type="entry name" value="SsuD_RutA_monooxygenase"/>
</dbReference>
<gene>
    <name evidence="7" type="ORF">EIY72_15745</name>
</gene>
<proteinExistence type="inferred from homology"/>
<name>A0A1H2N9R1_PSEVA</name>
<dbReference type="STRING" id="95300.SAMN05216558_1930"/>
<dbReference type="InterPro" id="IPR011251">
    <property type="entry name" value="Luciferase-like_dom"/>
</dbReference>
<dbReference type="Gene3D" id="3.20.20.30">
    <property type="entry name" value="Luciferase-like domain"/>
    <property type="match status" value="1"/>
</dbReference>
<protein>
    <submittedName>
        <fullName evidence="7">LLM class flavin-dependent oxidoreductase</fullName>
    </submittedName>
</protein>
<reference evidence="8" key="1">
    <citation type="journal article" date="2019" name="bioRxiv">
        <title>Bacterially produced spermidine induces plant systemic susceptibility to pathogens.</title>
        <authorList>
            <person name="Melnyk R.A."/>
            <person name="Beskrovnaya P.A."/>
            <person name="Liu Z."/>
            <person name="Song Y."/>
            <person name="Haney C.H."/>
        </authorList>
    </citation>
    <scope>NUCLEOTIDE SEQUENCE [LARGE SCALE GENOMIC DNA]</scope>
    <source>
        <strain evidence="8">Dha-51</strain>
    </source>
</reference>
<dbReference type="InterPro" id="IPR036661">
    <property type="entry name" value="Luciferase-like_sf"/>
</dbReference>
<dbReference type="PANTHER" id="PTHR42847">
    <property type="entry name" value="ALKANESULFONATE MONOOXYGENASE"/>
    <property type="match status" value="1"/>
</dbReference>
<dbReference type="CDD" id="cd01094">
    <property type="entry name" value="Alkanesulfonate_monoxygenase"/>
    <property type="match status" value="1"/>
</dbReference>
<evidence type="ECO:0000259" key="6">
    <source>
        <dbReference type="Pfam" id="PF00296"/>
    </source>
</evidence>
<evidence type="ECO:0000313" key="8">
    <source>
        <dbReference type="Proteomes" id="UP000295254"/>
    </source>
</evidence>
<dbReference type="PANTHER" id="PTHR42847:SF4">
    <property type="entry name" value="ALKANESULFONATE MONOOXYGENASE-RELATED"/>
    <property type="match status" value="1"/>
</dbReference>
<evidence type="ECO:0000256" key="3">
    <source>
        <dbReference type="ARBA" id="ARBA00022643"/>
    </source>
</evidence>
<keyword evidence="8" id="KW-1185">Reference proteome</keyword>
<evidence type="ECO:0000256" key="2">
    <source>
        <dbReference type="ARBA" id="ARBA00022630"/>
    </source>
</evidence>
<sequence>MSIEFFTRLPLHGETQFLPGDPRNRGDWHRGGPSTGAVSGFSVGDHFTYIDYLGQIAKAAEINGFGGALMVNAPSGEEPWTVCSLLARETRTLKFVTAFQPYHYTPWVAVQQAATYQRATGNRLVWNIINGGSDAIQRQVGDFSDHDERYERAIEFMDVVKGYWHNENFHYEGKFYQAEGGGLRGPLKKAQLPLICTAGSSIAAREFAAKHADFYLMRAEHPDEIAALIADIRERTLKHGRSDIRFGLSIDVIARETEELARTEARRFFDEGIAKGAVKAVAAHAGLRTARKLSYENEFAQKRETQSFEDFFIHPNVWTGFGYIGIPPGCALVGSYENVVARIREYNAIGIDLFFLAGYPHLEEAYRLGEHVLPHFRGERAELSRLSDAPLELRSANSPALRGTAASG</sequence>
<dbReference type="AlphaFoldDB" id="A0A1H2N9R1"/>
<evidence type="ECO:0000313" key="7">
    <source>
        <dbReference type="EMBL" id="TDB61516.1"/>
    </source>
</evidence>
<dbReference type="SUPFAM" id="SSF51679">
    <property type="entry name" value="Bacterial luciferase-like"/>
    <property type="match status" value="1"/>
</dbReference>
<dbReference type="GO" id="GO:0046306">
    <property type="term" value="P:alkanesulfonate catabolic process"/>
    <property type="evidence" value="ECO:0007669"/>
    <property type="project" value="TreeGrafter"/>
</dbReference>
<dbReference type="RefSeq" id="WP_093219963.1">
    <property type="nucleotide sequence ID" value="NZ_LT629803.1"/>
</dbReference>
<accession>A0A1H2N9R1</accession>
<dbReference type="EMBL" id="RRZK01000020">
    <property type="protein sequence ID" value="TDB61516.1"/>
    <property type="molecule type" value="Genomic_DNA"/>
</dbReference>
<evidence type="ECO:0000256" key="5">
    <source>
        <dbReference type="ARBA" id="ARBA00023033"/>
    </source>
</evidence>
<dbReference type="Pfam" id="PF00296">
    <property type="entry name" value="Bac_luciferase"/>
    <property type="match status" value="1"/>
</dbReference>
<keyword evidence="4" id="KW-0560">Oxidoreductase</keyword>
<feature type="domain" description="Luciferase-like" evidence="6">
    <location>
        <begin position="48"/>
        <end position="352"/>
    </location>
</feature>
<dbReference type="Proteomes" id="UP000295254">
    <property type="component" value="Unassembled WGS sequence"/>
</dbReference>